<reference evidence="3" key="2">
    <citation type="journal article" name="Front. Microbiol.">
        <title>Degradative Capacity of Two Strains of Rhodonia placenta: From Phenotype to Genotype.</title>
        <authorList>
            <person name="Kolle M."/>
            <person name="Horta M.A.C."/>
            <person name="Nowrousian M."/>
            <person name="Ohm R.A."/>
            <person name="Benz J.P."/>
            <person name="Pilgard A."/>
        </authorList>
    </citation>
    <scope>NUCLEOTIDE SEQUENCE</scope>
    <source>
        <strain evidence="3">FPRL280</strain>
    </source>
</reference>
<dbReference type="InterPro" id="IPR011058">
    <property type="entry name" value="Cyanovirin-N"/>
</dbReference>
<evidence type="ECO:0000256" key="1">
    <source>
        <dbReference type="SAM" id="SignalP"/>
    </source>
</evidence>
<dbReference type="Pfam" id="PF08881">
    <property type="entry name" value="CVNH"/>
    <property type="match status" value="1"/>
</dbReference>
<feature type="signal peptide" evidence="1">
    <location>
        <begin position="1"/>
        <end position="23"/>
    </location>
</feature>
<dbReference type="AlphaFoldDB" id="A0A8H7NYS9"/>
<organism evidence="3 4">
    <name type="scientific">Rhodonia placenta</name>
    <dbReference type="NCBI Taxonomy" id="104341"/>
    <lineage>
        <taxon>Eukaryota</taxon>
        <taxon>Fungi</taxon>
        <taxon>Dikarya</taxon>
        <taxon>Basidiomycota</taxon>
        <taxon>Agaricomycotina</taxon>
        <taxon>Agaricomycetes</taxon>
        <taxon>Polyporales</taxon>
        <taxon>Adustoporiaceae</taxon>
        <taxon>Rhodonia</taxon>
    </lineage>
</organism>
<sequence>MSPILRSALVAITVALYLPVVSANYADTCQDEYVTGIDLVATCTTDDGSQVSSTLNLDNCVANYDGDLNCAPNGGFSASCDVASCVLTGPEYLECYCDNGQGGQTASIVDLGASCHIYGGAFCSVVLLRALNLPYVPQMNLHIARTQVSAHFVLHFW</sequence>
<dbReference type="EMBL" id="JADOXO010000185">
    <property type="protein sequence ID" value="KAF9810170.1"/>
    <property type="molecule type" value="Genomic_DNA"/>
</dbReference>
<dbReference type="Gene3D" id="2.30.60.10">
    <property type="entry name" value="Cyanovirin-N"/>
    <property type="match status" value="1"/>
</dbReference>
<dbReference type="SUPFAM" id="SSF51322">
    <property type="entry name" value="Cyanovirin-N"/>
    <property type="match status" value="1"/>
</dbReference>
<feature type="domain" description="Cyanovirin-N" evidence="2">
    <location>
        <begin position="25"/>
        <end position="113"/>
    </location>
</feature>
<reference evidence="3" key="1">
    <citation type="submission" date="2020-11" db="EMBL/GenBank/DDBJ databases">
        <authorList>
            <person name="Koelle M."/>
            <person name="Horta M.A.C."/>
            <person name="Nowrousian M."/>
            <person name="Ohm R.A."/>
            <person name="Benz P."/>
            <person name="Pilgard A."/>
        </authorList>
    </citation>
    <scope>NUCLEOTIDE SEQUENCE</scope>
    <source>
        <strain evidence="3">FPRL280</strain>
    </source>
</reference>
<proteinExistence type="predicted"/>
<dbReference type="InterPro" id="IPR036673">
    <property type="entry name" value="Cyanovirin-N_sf"/>
</dbReference>
<evidence type="ECO:0000259" key="2">
    <source>
        <dbReference type="Pfam" id="PF08881"/>
    </source>
</evidence>
<gene>
    <name evidence="3" type="ORF">IEO21_07101</name>
</gene>
<evidence type="ECO:0000313" key="3">
    <source>
        <dbReference type="EMBL" id="KAF9810170.1"/>
    </source>
</evidence>
<name>A0A8H7NYS9_9APHY</name>
<accession>A0A8H7NYS9</accession>
<comment type="caution">
    <text evidence="3">The sequence shown here is derived from an EMBL/GenBank/DDBJ whole genome shotgun (WGS) entry which is preliminary data.</text>
</comment>
<feature type="chain" id="PRO_5034898485" description="Cyanovirin-N domain-containing protein" evidence="1">
    <location>
        <begin position="24"/>
        <end position="157"/>
    </location>
</feature>
<protein>
    <recommendedName>
        <fullName evidence="2">Cyanovirin-N domain-containing protein</fullName>
    </recommendedName>
</protein>
<evidence type="ECO:0000313" key="4">
    <source>
        <dbReference type="Proteomes" id="UP000639403"/>
    </source>
</evidence>
<keyword evidence="1" id="KW-0732">Signal</keyword>
<dbReference type="Proteomes" id="UP000639403">
    <property type="component" value="Unassembled WGS sequence"/>
</dbReference>